<comment type="caution">
    <text evidence="1">The sequence shown here is derived from an EMBL/GenBank/DDBJ whole genome shotgun (WGS) entry which is preliminary data.</text>
</comment>
<organism evidence="1">
    <name type="scientific">marine sediment metagenome</name>
    <dbReference type="NCBI Taxonomy" id="412755"/>
    <lineage>
        <taxon>unclassified sequences</taxon>
        <taxon>metagenomes</taxon>
        <taxon>ecological metagenomes</taxon>
    </lineage>
</organism>
<gene>
    <name evidence="1" type="ORF">S01H1_10830</name>
</gene>
<dbReference type="AlphaFoldDB" id="X0TF43"/>
<proteinExistence type="predicted"/>
<sequence>MNEELGVTIDGHSVVKSTSAGIKSKSWQGMYDVLYTQNDAYVRIASMTGRNASALLKKLRQAFRRGMEHESLVF</sequence>
<name>X0TF43_9ZZZZ</name>
<dbReference type="EMBL" id="BARS01005522">
    <property type="protein sequence ID" value="GAF74675.1"/>
    <property type="molecule type" value="Genomic_DNA"/>
</dbReference>
<accession>X0TF43</accession>
<evidence type="ECO:0000313" key="1">
    <source>
        <dbReference type="EMBL" id="GAF74675.1"/>
    </source>
</evidence>
<reference evidence="1" key="1">
    <citation type="journal article" date="2014" name="Front. Microbiol.">
        <title>High frequency of phylogenetically diverse reductive dehalogenase-homologous genes in deep subseafloor sedimentary metagenomes.</title>
        <authorList>
            <person name="Kawai M."/>
            <person name="Futagami T."/>
            <person name="Toyoda A."/>
            <person name="Takaki Y."/>
            <person name="Nishi S."/>
            <person name="Hori S."/>
            <person name="Arai W."/>
            <person name="Tsubouchi T."/>
            <person name="Morono Y."/>
            <person name="Uchiyama I."/>
            <person name="Ito T."/>
            <person name="Fujiyama A."/>
            <person name="Inagaki F."/>
            <person name="Takami H."/>
        </authorList>
    </citation>
    <scope>NUCLEOTIDE SEQUENCE</scope>
    <source>
        <strain evidence="1">Expedition CK06-06</strain>
    </source>
</reference>
<protein>
    <submittedName>
        <fullName evidence="1">Uncharacterized protein</fullName>
    </submittedName>
</protein>